<organism evidence="1 2">
    <name type="scientific">SAR324 cluster bacterium</name>
    <dbReference type="NCBI Taxonomy" id="2024889"/>
    <lineage>
        <taxon>Bacteria</taxon>
        <taxon>Deltaproteobacteria</taxon>
        <taxon>SAR324 cluster</taxon>
    </lineage>
</organism>
<proteinExistence type="predicted"/>
<sequence>MDPAVKFADFTHWSARYIILYSIDDYGKKAVIKAQIWVKILDILNREKFRSASMSMNVENGLLDE</sequence>
<name>A0A2A4T6I5_9DELT</name>
<dbReference type="EMBL" id="NVSR01000018">
    <property type="protein sequence ID" value="PCI29173.1"/>
    <property type="molecule type" value="Genomic_DNA"/>
</dbReference>
<evidence type="ECO:0000313" key="1">
    <source>
        <dbReference type="EMBL" id="PCI29173.1"/>
    </source>
</evidence>
<dbReference type="Proteomes" id="UP000218113">
    <property type="component" value="Unassembled WGS sequence"/>
</dbReference>
<accession>A0A2A4T6I5</accession>
<comment type="caution">
    <text evidence="1">The sequence shown here is derived from an EMBL/GenBank/DDBJ whole genome shotgun (WGS) entry which is preliminary data.</text>
</comment>
<protein>
    <submittedName>
        <fullName evidence="1">Uncharacterized protein</fullName>
    </submittedName>
</protein>
<evidence type="ECO:0000313" key="2">
    <source>
        <dbReference type="Proteomes" id="UP000218113"/>
    </source>
</evidence>
<dbReference type="AlphaFoldDB" id="A0A2A4T6I5"/>
<gene>
    <name evidence="1" type="ORF">COB67_04565</name>
</gene>
<reference evidence="2" key="1">
    <citation type="submission" date="2017-08" db="EMBL/GenBank/DDBJ databases">
        <title>A dynamic microbial community with high functional redundancy inhabits the cold, oxic subseafloor aquifer.</title>
        <authorList>
            <person name="Tully B.J."/>
            <person name="Wheat C.G."/>
            <person name="Glazer B.T."/>
            <person name="Huber J.A."/>
        </authorList>
    </citation>
    <scope>NUCLEOTIDE SEQUENCE [LARGE SCALE GENOMIC DNA]</scope>
</reference>
<feature type="non-terminal residue" evidence="1">
    <location>
        <position position="1"/>
    </location>
</feature>